<evidence type="ECO:0000256" key="2">
    <source>
        <dbReference type="ARBA" id="ARBA00022900"/>
    </source>
</evidence>
<dbReference type="GO" id="GO:0004867">
    <property type="term" value="F:serine-type endopeptidase inhibitor activity"/>
    <property type="evidence" value="ECO:0007669"/>
    <property type="project" value="UniProtKB-KW"/>
</dbReference>
<dbReference type="Gene3D" id="2.10.22.10">
    <property type="entry name" value="Antistasin, domain 1"/>
    <property type="match status" value="1"/>
</dbReference>
<proteinExistence type="predicted"/>
<keyword evidence="1" id="KW-0646">Protease inhibitor</keyword>
<feature type="domain" description="Antistasin-like" evidence="3">
    <location>
        <begin position="53"/>
        <end position="78"/>
    </location>
</feature>
<dbReference type="SUPFAM" id="SSF57262">
    <property type="entry name" value="Leech antihemostatic proteins"/>
    <property type="match status" value="1"/>
</dbReference>
<dbReference type="InterPro" id="IPR004094">
    <property type="entry name" value="Antistasin-like"/>
</dbReference>
<evidence type="ECO:0000256" key="1">
    <source>
        <dbReference type="ARBA" id="ARBA00022690"/>
    </source>
</evidence>
<comment type="caution">
    <text evidence="4">The sequence shown here is derived from an EMBL/GenBank/DDBJ whole genome shotgun (WGS) entry which is preliminary data.</text>
</comment>
<protein>
    <recommendedName>
        <fullName evidence="3">Antistasin-like domain-containing protein</fullName>
    </recommendedName>
</protein>
<reference evidence="4" key="2">
    <citation type="journal article" date="2021" name="Genome Biol. Evol.">
        <title>Developing a high-quality reference genome for a parasitic bivalve with doubly uniparental inheritance (Bivalvia: Unionida).</title>
        <authorList>
            <person name="Smith C.H."/>
        </authorList>
    </citation>
    <scope>NUCLEOTIDE SEQUENCE</scope>
    <source>
        <strain evidence="4">CHS0354</strain>
        <tissue evidence="4">Mantle</tissue>
    </source>
</reference>
<accession>A0AAE0SXH0</accession>
<evidence type="ECO:0000313" key="4">
    <source>
        <dbReference type="EMBL" id="KAK3599726.1"/>
    </source>
</evidence>
<keyword evidence="5" id="KW-1185">Reference proteome</keyword>
<reference evidence="4" key="3">
    <citation type="submission" date="2023-05" db="EMBL/GenBank/DDBJ databases">
        <authorList>
            <person name="Smith C.H."/>
        </authorList>
    </citation>
    <scope>NUCLEOTIDE SEQUENCE</scope>
    <source>
        <strain evidence="4">CHS0354</strain>
        <tissue evidence="4">Mantle</tissue>
    </source>
</reference>
<name>A0AAE0SXH0_9BIVA</name>
<evidence type="ECO:0000259" key="3">
    <source>
        <dbReference type="Pfam" id="PF02822"/>
    </source>
</evidence>
<dbReference type="EMBL" id="JAEAOA010002176">
    <property type="protein sequence ID" value="KAK3599726.1"/>
    <property type="molecule type" value="Genomic_DNA"/>
</dbReference>
<keyword evidence="2" id="KW-0722">Serine protease inhibitor</keyword>
<organism evidence="4 5">
    <name type="scientific">Potamilus streckersoni</name>
    <dbReference type="NCBI Taxonomy" id="2493646"/>
    <lineage>
        <taxon>Eukaryota</taxon>
        <taxon>Metazoa</taxon>
        <taxon>Spiralia</taxon>
        <taxon>Lophotrochozoa</taxon>
        <taxon>Mollusca</taxon>
        <taxon>Bivalvia</taxon>
        <taxon>Autobranchia</taxon>
        <taxon>Heteroconchia</taxon>
        <taxon>Palaeoheterodonta</taxon>
        <taxon>Unionida</taxon>
        <taxon>Unionoidea</taxon>
        <taxon>Unionidae</taxon>
        <taxon>Ambleminae</taxon>
        <taxon>Lampsilini</taxon>
        <taxon>Potamilus</taxon>
    </lineage>
</organism>
<dbReference type="AlphaFoldDB" id="A0AAE0SXH0"/>
<dbReference type="InterPro" id="IPR011061">
    <property type="entry name" value="Hirudin/antistatin"/>
</dbReference>
<evidence type="ECO:0000313" key="5">
    <source>
        <dbReference type="Proteomes" id="UP001195483"/>
    </source>
</evidence>
<dbReference type="Proteomes" id="UP001195483">
    <property type="component" value="Unassembled WGS sequence"/>
</dbReference>
<dbReference type="Pfam" id="PF02822">
    <property type="entry name" value="Antistasin"/>
    <property type="match status" value="1"/>
</dbReference>
<reference evidence="4" key="1">
    <citation type="journal article" date="2021" name="Genome Biol. Evol.">
        <title>A High-Quality Reference Genome for a Parasitic Bivalve with Doubly Uniparental Inheritance (Bivalvia: Unionida).</title>
        <authorList>
            <person name="Smith C.H."/>
        </authorList>
    </citation>
    <scope>NUCLEOTIDE SEQUENCE</scope>
    <source>
        <strain evidence="4">CHS0354</strain>
    </source>
</reference>
<gene>
    <name evidence="4" type="ORF">CHS0354_037200</name>
</gene>
<sequence length="84" mass="9218">MASLALPGSRRGSCLLLCGARVNRTCLEGYECKSNGCGSECYMSANYNQPDNCPPFACDLHCPLGYYRDELKCDQCKCDYSILG</sequence>